<sequence>GRLLRAEPQGHATDRGAVPDQLRQRQVLTSRNIRSNPVVDWM</sequence>
<reference evidence="2" key="1">
    <citation type="submission" date="2020-02" db="EMBL/GenBank/DDBJ databases">
        <authorList>
            <person name="Meier V. D."/>
        </authorList>
    </citation>
    <scope>NUCLEOTIDE SEQUENCE</scope>
    <source>
        <strain evidence="2">AVDCRST_MAG75</strain>
    </source>
</reference>
<evidence type="ECO:0000256" key="1">
    <source>
        <dbReference type="SAM" id="MobiDB-lite"/>
    </source>
</evidence>
<protein>
    <submittedName>
        <fullName evidence="2">Linoleoyl-CoA desaturase</fullName>
        <ecNumber evidence="2">1.14.19.3</ecNumber>
    </submittedName>
</protein>
<name>A0A6J4NQR5_9ACTN</name>
<organism evidence="2">
    <name type="scientific">uncultured Propionibacteriaceae bacterium</name>
    <dbReference type="NCBI Taxonomy" id="257457"/>
    <lineage>
        <taxon>Bacteria</taxon>
        <taxon>Bacillati</taxon>
        <taxon>Actinomycetota</taxon>
        <taxon>Actinomycetes</taxon>
        <taxon>Propionibacteriales</taxon>
        <taxon>Propionibacteriaceae</taxon>
        <taxon>environmental samples</taxon>
    </lineage>
</organism>
<proteinExistence type="predicted"/>
<accession>A0A6J4NQR5</accession>
<evidence type="ECO:0000313" key="2">
    <source>
        <dbReference type="EMBL" id="CAA9391138.1"/>
    </source>
</evidence>
<dbReference type="EC" id="1.14.19.3" evidence="2"/>
<keyword evidence="2" id="KW-0560">Oxidoreductase</keyword>
<feature type="non-terminal residue" evidence="2">
    <location>
        <position position="1"/>
    </location>
</feature>
<dbReference type="GO" id="GO:0016213">
    <property type="term" value="F:acyl-CoA 6-desaturase activity"/>
    <property type="evidence" value="ECO:0007669"/>
    <property type="project" value="UniProtKB-EC"/>
</dbReference>
<dbReference type="AlphaFoldDB" id="A0A6J4NQR5"/>
<dbReference type="EMBL" id="CADCUO010000092">
    <property type="protein sequence ID" value="CAA9391138.1"/>
    <property type="molecule type" value="Genomic_DNA"/>
</dbReference>
<feature type="non-terminal residue" evidence="2">
    <location>
        <position position="42"/>
    </location>
</feature>
<feature type="region of interest" description="Disordered" evidence="1">
    <location>
        <begin position="1"/>
        <end position="29"/>
    </location>
</feature>
<gene>
    <name evidence="2" type="ORF">AVDCRST_MAG75-1568</name>
</gene>